<protein>
    <submittedName>
        <fullName evidence="2">Uncharacterized protein</fullName>
    </submittedName>
</protein>
<proteinExistence type="predicted"/>
<evidence type="ECO:0000313" key="3">
    <source>
        <dbReference type="Proteomes" id="UP000317316"/>
    </source>
</evidence>
<accession>A0A544TAJ7</accession>
<sequence length="324" mass="35972">MKKVLTAILLSTLFVFSVNTIASAESENLKAQEIVYGLEMDENHVKVLEPVFSEDELKSLTDKGFTLDVITLLVSSGESKEDILKREFVSNSTKHYITTINNPSIQKDYLNLNSKASLPVTSIEEVSYEEYMQRLKEYKERVTIYSDSDKSTTSYKTMTVSVSKKSTGVYTVTNVVDWSTGALNTKEDIIGIGINGNTSPVRGTEYGTQVVRGAIYQNHIQTINYSSSSSKWNRNGDYGLSVDLVDGGVGCVRCQIHKISMKYDIKPNVSSVSLIDAYGHYAHQETTFNVSPSFTISKGVLGISVSQQKDFTIHQPQPHAQMPK</sequence>
<evidence type="ECO:0000313" key="2">
    <source>
        <dbReference type="EMBL" id="TQR14487.1"/>
    </source>
</evidence>
<name>A0A544TAJ7_9BACI</name>
<keyword evidence="3" id="KW-1185">Reference proteome</keyword>
<reference evidence="2 3" key="1">
    <citation type="submission" date="2019-05" db="EMBL/GenBank/DDBJ databases">
        <title>Psychrobacillus vulpis sp. nov., a new species isolated from feces of a red fox that inhabits in The Tablas de Daimiel Natural Park, Albacete, Spain.</title>
        <authorList>
            <person name="Rodriguez M."/>
            <person name="Reina J.C."/>
            <person name="Bejar V."/>
            <person name="Llamas I."/>
        </authorList>
    </citation>
    <scope>NUCLEOTIDE SEQUENCE [LARGE SCALE GENOMIC DNA]</scope>
    <source>
        <strain evidence="2 3">NEAU-3TGS17</strain>
    </source>
</reference>
<gene>
    <name evidence="2" type="ORF">FG382_08505</name>
</gene>
<feature type="signal peptide" evidence="1">
    <location>
        <begin position="1"/>
        <end position="24"/>
    </location>
</feature>
<dbReference type="OrthoDB" id="2974088at2"/>
<dbReference type="RefSeq" id="WP_142538470.1">
    <property type="nucleotide sequence ID" value="NZ_BMIE01000003.1"/>
</dbReference>
<dbReference type="AlphaFoldDB" id="A0A544TAJ7"/>
<keyword evidence="1" id="KW-0732">Signal</keyword>
<feature type="chain" id="PRO_5022051913" evidence="1">
    <location>
        <begin position="25"/>
        <end position="324"/>
    </location>
</feature>
<dbReference type="Proteomes" id="UP000317316">
    <property type="component" value="Unassembled WGS sequence"/>
</dbReference>
<dbReference type="EMBL" id="VDGH01000004">
    <property type="protein sequence ID" value="TQR14487.1"/>
    <property type="molecule type" value="Genomic_DNA"/>
</dbReference>
<organism evidence="2 3">
    <name type="scientific">Psychrobacillus lasiicapitis</name>
    <dbReference type="NCBI Taxonomy" id="1636719"/>
    <lineage>
        <taxon>Bacteria</taxon>
        <taxon>Bacillati</taxon>
        <taxon>Bacillota</taxon>
        <taxon>Bacilli</taxon>
        <taxon>Bacillales</taxon>
        <taxon>Bacillaceae</taxon>
        <taxon>Psychrobacillus</taxon>
    </lineage>
</organism>
<comment type="caution">
    <text evidence="2">The sequence shown here is derived from an EMBL/GenBank/DDBJ whole genome shotgun (WGS) entry which is preliminary data.</text>
</comment>
<evidence type="ECO:0000256" key="1">
    <source>
        <dbReference type="SAM" id="SignalP"/>
    </source>
</evidence>